<proteinExistence type="predicted"/>
<name>A0A1D9MJW0_9ACTO</name>
<organism evidence="2 3">
    <name type="scientific">Boudabousia tangfeifanii</name>
    <dbReference type="NCBI Taxonomy" id="1912795"/>
    <lineage>
        <taxon>Bacteria</taxon>
        <taxon>Bacillati</taxon>
        <taxon>Actinomycetota</taxon>
        <taxon>Actinomycetes</taxon>
        <taxon>Actinomycetales</taxon>
        <taxon>Actinomycetaceae</taxon>
        <taxon>Boudabousia</taxon>
    </lineage>
</organism>
<dbReference type="AlphaFoldDB" id="A0A1D9MJW0"/>
<evidence type="ECO:0000259" key="1">
    <source>
        <dbReference type="Pfam" id="PF01882"/>
    </source>
</evidence>
<dbReference type="Pfam" id="PF01882">
    <property type="entry name" value="DUF58"/>
    <property type="match status" value="1"/>
</dbReference>
<evidence type="ECO:0000313" key="3">
    <source>
        <dbReference type="Proteomes" id="UP000176288"/>
    </source>
</evidence>
<dbReference type="PANTHER" id="PTHR33608:SF3">
    <property type="entry name" value="SLR2013 PROTEIN"/>
    <property type="match status" value="1"/>
</dbReference>
<gene>
    <name evidence="2" type="ORF">BK816_03425</name>
</gene>
<dbReference type="KEGG" id="avu:BK816_03425"/>
<dbReference type="Proteomes" id="UP000176288">
    <property type="component" value="Chromosome"/>
</dbReference>
<feature type="domain" description="DUF58" evidence="1">
    <location>
        <begin position="1"/>
        <end position="174"/>
    </location>
</feature>
<sequence length="240" mass="26661">MRPYVIGDDVRDIDWRATARAREAIVKTWHPEKERQVTIINDAGRQSAVRLTTFPRYDTQLELSLLLASMAAKTGDKVNYLEVSNLVRARALKLKPNAVLETIGLAIANKEPELVETNWDLAFSTLRNFHRDGGLIIVLTALDLAMVPAGLLLQLQNAAKRSTVLLISVTDQTVETIANSEIKSEYTSFQRAAATYTLVEQNNLASTLASYQVTSLTGDESSIATKAAEKYVWLKRHGLF</sequence>
<accession>A0A1D9MJW0</accession>
<dbReference type="STRING" id="1912795.BK816_03425"/>
<dbReference type="PANTHER" id="PTHR33608">
    <property type="entry name" value="BLL2464 PROTEIN"/>
    <property type="match status" value="1"/>
</dbReference>
<evidence type="ECO:0000313" key="2">
    <source>
        <dbReference type="EMBL" id="AOZ72460.1"/>
    </source>
</evidence>
<keyword evidence="3" id="KW-1185">Reference proteome</keyword>
<reference evidence="2 3" key="1">
    <citation type="submission" date="2016-10" db="EMBL/GenBank/DDBJ databases">
        <title>Actinomyces aegypiusis sp. nov., isolated from the Aegypius monachus in Qinghai Tibet Plateau China.</title>
        <authorList>
            <person name="Wang Y."/>
        </authorList>
    </citation>
    <scope>NUCLEOTIDE SEQUENCE [LARGE SCALE GENOMIC DNA]</scope>
    <source>
        <strain evidence="2 3">VUL4_3</strain>
    </source>
</reference>
<protein>
    <recommendedName>
        <fullName evidence="1">DUF58 domain-containing protein</fullName>
    </recommendedName>
</protein>
<dbReference type="InterPro" id="IPR002881">
    <property type="entry name" value="DUF58"/>
</dbReference>
<dbReference type="EMBL" id="CP017812">
    <property type="protein sequence ID" value="AOZ72460.1"/>
    <property type="molecule type" value="Genomic_DNA"/>
</dbReference>